<accession>A0ABU8W672</accession>
<dbReference type="RefSeq" id="WP_340365803.1">
    <property type="nucleotide sequence ID" value="NZ_JBBKZV010000016.1"/>
</dbReference>
<gene>
    <name evidence="2" type="ORF">WKW80_22525</name>
</gene>
<organism evidence="2 3">
    <name type="scientific">Variovorax humicola</name>
    <dbReference type="NCBI Taxonomy" id="1769758"/>
    <lineage>
        <taxon>Bacteria</taxon>
        <taxon>Pseudomonadati</taxon>
        <taxon>Pseudomonadota</taxon>
        <taxon>Betaproteobacteria</taxon>
        <taxon>Burkholderiales</taxon>
        <taxon>Comamonadaceae</taxon>
        <taxon>Variovorax</taxon>
    </lineage>
</organism>
<comment type="caution">
    <text evidence="2">The sequence shown here is derived from an EMBL/GenBank/DDBJ whole genome shotgun (WGS) entry which is preliminary data.</text>
</comment>
<keyword evidence="3" id="KW-1185">Reference proteome</keyword>
<evidence type="ECO:0000313" key="3">
    <source>
        <dbReference type="Proteomes" id="UP001363010"/>
    </source>
</evidence>
<dbReference type="InterPro" id="IPR045506">
    <property type="entry name" value="DUF6484"/>
</dbReference>
<sequence>MGAGESPFKPFPEADLQSDLQALLARPRGPGALPAAPGGAVSTARFHGFDLRDAPVLSGLAHFPGELVTARTTVPLRRAMIGATVLVLHEDGDWTRPIVVGVLQEDGAHEPVAAPALSFDVQADGERLTFTAEREIVLRCGDASITLTRAGKVIIEGNYILSRSTGYNKIKGAAIDIN</sequence>
<proteinExistence type="predicted"/>
<evidence type="ECO:0000313" key="2">
    <source>
        <dbReference type="EMBL" id="MEJ8824781.1"/>
    </source>
</evidence>
<name>A0ABU8W672_9BURK</name>
<feature type="domain" description="DUF6484" evidence="1">
    <location>
        <begin position="44"/>
        <end position="103"/>
    </location>
</feature>
<dbReference type="Pfam" id="PF20093">
    <property type="entry name" value="DUF6484"/>
    <property type="match status" value="1"/>
</dbReference>
<evidence type="ECO:0000259" key="1">
    <source>
        <dbReference type="Pfam" id="PF20093"/>
    </source>
</evidence>
<reference evidence="2 3" key="1">
    <citation type="submission" date="2024-03" db="EMBL/GenBank/DDBJ databases">
        <title>Novel species of the genus Variovorax.</title>
        <authorList>
            <person name="Liu Q."/>
            <person name="Xin Y.-H."/>
        </authorList>
    </citation>
    <scope>NUCLEOTIDE SEQUENCE [LARGE SCALE GENOMIC DNA]</scope>
    <source>
        <strain evidence="2 3">KACC 18501</strain>
    </source>
</reference>
<dbReference type="EMBL" id="JBBKZV010000016">
    <property type="protein sequence ID" value="MEJ8824781.1"/>
    <property type="molecule type" value="Genomic_DNA"/>
</dbReference>
<dbReference type="Proteomes" id="UP001363010">
    <property type="component" value="Unassembled WGS sequence"/>
</dbReference>
<protein>
    <submittedName>
        <fullName evidence="2">DUF6484 domain-containing protein</fullName>
    </submittedName>
</protein>